<dbReference type="EMBL" id="CP020918">
    <property type="protein sequence ID" value="AWG22467.1"/>
    <property type="molecule type" value="Genomic_DNA"/>
</dbReference>
<dbReference type="InterPro" id="IPR025334">
    <property type="entry name" value="DUF4240"/>
</dbReference>
<sequence length="230" mass="26709">MKTSATILFLSLFNFLAVFAQNNVKDKEVVKTVVVVKETEPLQVFDSIAFVKSAEMLPEDQYWAIIEKSKEANVTQAYQEIFITNELEKLTPKEIIGFRLRTDKLLFDTYKSNLWCAAYIMNGGTDGGFDYFRCWIIAQGKDAFNKAVANPDSLADLVQEGKESYEFEGFWFVAMNAFMNKTDHEIYDYIDYDTFVTNDEHYPLITFNWSVDEPKSMEKICPTLFKKLWK</sequence>
<dbReference type="OrthoDB" id="6200718at2"/>
<feature type="domain" description="DUF4240" evidence="2">
    <location>
        <begin position="59"/>
        <end position="178"/>
    </location>
</feature>
<evidence type="ECO:0000313" key="3">
    <source>
        <dbReference type="EMBL" id="AWG22467.1"/>
    </source>
</evidence>
<evidence type="ECO:0000313" key="4">
    <source>
        <dbReference type="Proteomes" id="UP000244527"/>
    </source>
</evidence>
<evidence type="ECO:0000259" key="2">
    <source>
        <dbReference type="Pfam" id="PF14024"/>
    </source>
</evidence>
<organism evidence="3 4">
    <name type="scientific">Flavobacterium faecale</name>
    <dbReference type="NCBI Taxonomy" id="1355330"/>
    <lineage>
        <taxon>Bacteria</taxon>
        <taxon>Pseudomonadati</taxon>
        <taxon>Bacteroidota</taxon>
        <taxon>Flavobacteriia</taxon>
        <taxon>Flavobacteriales</taxon>
        <taxon>Flavobacteriaceae</taxon>
        <taxon>Flavobacterium</taxon>
    </lineage>
</organism>
<accession>A0A2S1LFF9</accession>
<proteinExistence type="predicted"/>
<feature type="signal peptide" evidence="1">
    <location>
        <begin position="1"/>
        <end position="20"/>
    </location>
</feature>
<keyword evidence="4" id="KW-1185">Reference proteome</keyword>
<name>A0A2S1LFF9_9FLAO</name>
<evidence type="ECO:0000256" key="1">
    <source>
        <dbReference type="SAM" id="SignalP"/>
    </source>
</evidence>
<protein>
    <submittedName>
        <fullName evidence="3">Polymerase</fullName>
    </submittedName>
</protein>
<dbReference type="Pfam" id="PF14024">
    <property type="entry name" value="DUF4240"/>
    <property type="match status" value="1"/>
</dbReference>
<feature type="chain" id="PRO_5015645385" evidence="1">
    <location>
        <begin position="21"/>
        <end position="230"/>
    </location>
</feature>
<dbReference type="KEGG" id="ffa:FFWV33_13500"/>
<gene>
    <name evidence="3" type="ORF">FFWV33_13500</name>
</gene>
<dbReference type="AlphaFoldDB" id="A0A2S1LFF9"/>
<keyword evidence="1" id="KW-0732">Signal</keyword>
<reference evidence="3 4" key="1">
    <citation type="submission" date="2017-04" db="EMBL/GenBank/DDBJ databases">
        <title>Compelte genome sequence of WV33.</title>
        <authorList>
            <person name="Lee P.C."/>
        </authorList>
    </citation>
    <scope>NUCLEOTIDE SEQUENCE [LARGE SCALE GENOMIC DNA]</scope>
    <source>
        <strain evidence="3 4">WV33</strain>
    </source>
</reference>
<dbReference type="RefSeq" id="WP_108741393.1">
    <property type="nucleotide sequence ID" value="NZ_CP020918.1"/>
</dbReference>
<dbReference type="Proteomes" id="UP000244527">
    <property type="component" value="Chromosome"/>
</dbReference>